<proteinExistence type="predicted"/>
<accession>A0A485KBW2</accession>
<dbReference type="EMBL" id="CAADRA010000214">
    <property type="protein sequence ID" value="VFT79296.1"/>
    <property type="molecule type" value="Genomic_DNA"/>
</dbReference>
<organism evidence="2 3">
    <name type="scientific">Aphanomyces stellatus</name>
    <dbReference type="NCBI Taxonomy" id="120398"/>
    <lineage>
        <taxon>Eukaryota</taxon>
        <taxon>Sar</taxon>
        <taxon>Stramenopiles</taxon>
        <taxon>Oomycota</taxon>
        <taxon>Saprolegniomycetes</taxon>
        <taxon>Saprolegniales</taxon>
        <taxon>Verrucalvaceae</taxon>
        <taxon>Aphanomyces</taxon>
    </lineage>
</organism>
<gene>
    <name evidence="2" type="primary">Aste57867_2093</name>
    <name evidence="1" type="ORF">As57867_002088</name>
    <name evidence="2" type="ORF">ASTE57867_2093</name>
</gene>
<dbReference type="Proteomes" id="UP000332933">
    <property type="component" value="Unassembled WGS sequence"/>
</dbReference>
<dbReference type="AlphaFoldDB" id="A0A485KBW2"/>
<dbReference type="EMBL" id="VJMH01000214">
    <property type="protein sequence ID" value="KAF0717797.1"/>
    <property type="molecule type" value="Genomic_DNA"/>
</dbReference>
<evidence type="ECO:0000313" key="2">
    <source>
        <dbReference type="EMBL" id="VFT79296.1"/>
    </source>
</evidence>
<reference evidence="2 3" key="1">
    <citation type="submission" date="2019-03" db="EMBL/GenBank/DDBJ databases">
        <authorList>
            <person name="Gaulin E."/>
            <person name="Dumas B."/>
        </authorList>
    </citation>
    <scope>NUCLEOTIDE SEQUENCE [LARGE SCALE GENOMIC DNA]</scope>
    <source>
        <strain evidence="2">CBS 568.67</strain>
    </source>
</reference>
<name>A0A485KBW2_9STRA</name>
<evidence type="ECO:0000313" key="1">
    <source>
        <dbReference type="EMBL" id="KAF0717797.1"/>
    </source>
</evidence>
<keyword evidence="3" id="KW-1185">Reference proteome</keyword>
<reference evidence="1" key="2">
    <citation type="submission" date="2019-06" db="EMBL/GenBank/DDBJ databases">
        <title>Genomics analysis of Aphanomyces spp. identifies a new class of oomycete effector associated with host adaptation.</title>
        <authorList>
            <person name="Gaulin E."/>
        </authorList>
    </citation>
    <scope>NUCLEOTIDE SEQUENCE</scope>
    <source>
        <strain evidence="1">CBS 578.67</strain>
    </source>
</reference>
<sequence>MQFALAQGVAQAFAAVLGACIFTSVVVTQAPAAVRTATVDHGTNADAAVGRTFAASLDTLGTSFMAAALSAAMGPAQTTALTALVATKHSASHSATVGLAQTMGLHCVATGFNCAALGAAVTHAKAASSGLSVATGNLT</sequence>
<evidence type="ECO:0000313" key="3">
    <source>
        <dbReference type="Proteomes" id="UP000332933"/>
    </source>
</evidence>
<protein>
    <submittedName>
        <fullName evidence="2">Aste57867_2093 protein</fullName>
    </submittedName>
</protein>